<dbReference type="EMBL" id="JACOGF010000008">
    <property type="protein sequence ID" value="MBC3919108.1"/>
    <property type="molecule type" value="Genomic_DNA"/>
</dbReference>
<organism evidence="2 3">
    <name type="scientific">Undibacterium hunanense</name>
    <dbReference type="NCBI Taxonomy" id="2762292"/>
    <lineage>
        <taxon>Bacteria</taxon>
        <taxon>Pseudomonadati</taxon>
        <taxon>Pseudomonadota</taxon>
        <taxon>Betaproteobacteria</taxon>
        <taxon>Burkholderiales</taxon>
        <taxon>Oxalobacteraceae</taxon>
        <taxon>Undibacterium</taxon>
    </lineage>
</organism>
<keyword evidence="3" id="KW-1185">Reference proteome</keyword>
<evidence type="ECO:0000256" key="1">
    <source>
        <dbReference type="SAM" id="Phobius"/>
    </source>
</evidence>
<evidence type="ECO:0000313" key="3">
    <source>
        <dbReference type="Proteomes" id="UP000650424"/>
    </source>
</evidence>
<evidence type="ECO:0000313" key="2">
    <source>
        <dbReference type="EMBL" id="MBC3919108.1"/>
    </source>
</evidence>
<name>A0ABR6ZTA4_9BURK</name>
<comment type="caution">
    <text evidence="2">The sequence shown here is derived from an EMBL/GenBank/DDBJ whole genome shotgun (WGS) entry which is preliminary data.</text>
</comment>
<keyword evidence="1" id="KW-1133">Transmembrane helix</keyword>
<reference evidence="2 3" key="1">
    <citation type="submission" date="2020-08" db="EMBL/GenBank/DDBJ databases">
        <title>Novel species isolated from subtropical streams in China.</title>
        <authorList>
            <person name="Lu H."/>
        </authorList>
    </citation>
    <scope>NUCLEOTIDE SEQUENCE [LARGE SCALE GENOMIC DNA]</scope>
    <source>
        <strain evidence="2 3">CY18W</strain>
    </source>
</reference>
<gene>
    <name evidence="2" type="ORF">H8L32_16575</name>
</gene>
<dbReference type="RefSeq" id="WP_186948373.1">
    <property type="nucleotide sequence ID" value="NZ_JACOGF010000008.1"/>
</dbReference>
<feature type="transmembrane region" description="Helical" evidence="1">
    <location>
        <begin position="18"/>
        <end position="38"/>
    </location>
</feature>
<dbReference type="Proteomes" id="UP000650424">
    <property type="component" value="Unassembled WGS sequence"/>
</dbReference>
<keyword evidence="1" id="KW-0472">Membrane</keyword>
<protein>
    <submittedName>
        <fullName evidence="2">Uncharacterized protein</fullName>
    </submittedName>
</protein>
<sequence length="118" mass="13338">MSDPPKKIKKILRKVTKIVLSVILILMIFPAAVLYANWSAENEAKAFCDAVDTGSNISLAIIKFETKIGEKETLHYEFNDGRGHRFLFSGFMFDKAQCTVQSDREGKVLSKVSEMLYD</sequence>
<proteinExistence type="predicted"/>
<keyword evidence="1" id="KW-0812">Transmembrane</keyword>
<accession>A0ABR6ZTA4</accession>